<evidence type="ECO:0000256" key="3">
    <source>
        <dbReference type="ARBA" id="ARBA00022989"/>
    </source>
</evidence>
<gene>
    <name evidence="5" type="ORF">LSAA_6774</name>
</gene>
<dbReference type="InterPro" id="IPR008952">
    <property type="entry name" value="Tetraspanin_EC2_sf"/>
</dbReference>
<dbReference type="Pfam" id="PF00335">
    <property type="entry name" value="Tetraspanin"/>
    <property type="match status" value="1"/>
</dbReference>
<keyword evidence="6" id="KW-1185">Reference proteome</keyword>
<dbReference type="CDD" id="cd03127">
    <property type="entry name" value="tetraspanin_LEL"/>
    <property type="match status" value="1"/>
</dbReference>
<accession>A0A7R8CSP8</accession>
<keyword evidence="4" id="KW-0472">Membrane</keyword>
<dbReference type="PRINTS" id="PR00259">
    <property type="entry name" value="TMFOUR"/>
</dbReference>
<dbReference type="Gene3D" id="1.10.1450.10">
    <property type="entry name" value="Tetraspanin"/>
    <property type="match status" value="1"/>
</dbReference>
<evidence type="ECO:0000256" key="2">
    <source>
        <dbReference type="ARBA" id="ARBA00022692"/>
    </source>
</evidence>
<sequence>MEVEVNEGISTYLKLDVRHLVSSCDSFEDSLYMLKYDGFDCLGSGYLQLVQELKDSDLNQERSNFIYFNVDLVTNTTKMTLYSAHSSMSIFSRKKTQYQNFLNLSNVFLLITSTILIFSAIILIKTFGPQYFWITPTLMIVLGVYTFCVCIYGFLISGSENRIFLGIYAILLSIAFLAQLGSIFTSLELRNHLVQGRLEQSSINEDLDKYNIDYSVTKKWDALQSGLHCCGGQNFLTGYNDYRNTAIGGNNSVPDSCCHEMEKNCGKGVFSRTETEVRNSIYVNGCLTVLKDKLDNEVTPMMIVYAVVGVVLAITEIITIVLACAYVAQLNRRRRRDMDFRYGNAGHDPQIAGISDPLNATSDRETIC</sequence>
<dbReference type="PANTHER" id="PTHR19282:SF562">
    <property type="entry name" value="AT12771P-RELATED"/>
    <property type="match status" value="1"/>
</dbReference>
<keyword evidence="3" id="KW-1133">Transmembrane helix</keyword>
<dbReference type="OrthoDB" id="432835at2759"/>
<evidence type="ECO:0000256" key="4">
    <source>
        <dbReference type="ARBA" id="ARBA00023136"/>
    </source>
</evidence>
<name>A0A7R8CSP8_LEPSM</name>
<organism evidence="5 6">
    <name type="scientific">Lepeophtheirus salmonis</name>
    <name type="common">Salmon louse</name>
    <name type="synonym">Caligus salmonis</name>
    <dbReference type="NCBI Taxonomy" id="72036"/>
    <lineage>
        <taxon>Eukaryota</taxon>
        <taxon>Metazoa</taxon>
        <taxon>Ecdysozoa</taxon>
        <taxon>Arthropoda</taxon>
        <taxon>Crustacea</taxon>
        <taxon>Multicrustacea</taxon>
        <taxon>Hexanauplia</taxon>
        <taxon>Copepoda</taxon>
        <taxon>Siphonostomatoida</taxon>
        <taxon>Caligidae</taxon>
        <taxon>Lepeophtheirus</taxon>
    </lineage>
</organism>
<keyword evidence="2" id="KW-0812">Transmembrane</keyword>
<protein>
    <submittedName>
        <fullName evidence="5">CD63</fullName>
    </submittedName>
</protein>
<comment type="subcellular location">
    <subcellularLocation>
        <location evidence="1">Membrane</location>
        <topology evidence="1">Multi-pass membrane protein</topology>
    </subcellularLocation>
</comment>
<evidence type="ECO:0000256" key="1">
    <source>
        <dbReference type="ARBA" id="ARBA00004141"/>
    </source>
</evidence>
<dbReference type="SUPFAM" id="SSF48652">
    <property type="entry name" value="Tetraspanin"/>
    <property type="match status" value="1"/>
</dbReference>
<reference evidence="5" key="1">
    <citation type="submission" date="2021-02" db="EMBL/GenBank/DDBJ databases">
        <authorList>
            <person name="Bekaert M."/>
        </authorList>
    </citation>
    <scope>NUCLEOTIDE SEQUENCE</scope>
    <source>
        <strain evidence="5">IoA-00</strain>
    </source>
</reference>
<evidence type="ECO:0000313" key="6">
    <source>
        <dbReference type="Proteomes" id="UP000675881"/>
    </source>
</evidence>
<dbReference type="EMBL" id="HG994581">
    <property type="protein sequence ID" value="CAF2866860.1"/>
    <property type="molecule type" value="Genomic_DNA"/>
</dbReference>
<evidence type="ECO:0000313" key="5">
    <source>
        <dbReference type="EMBL" id="CAF2866860.1"/>
    </source>
</evidence>
<dbReference type="AlphaFoldDB" id="A0A7R8CSP8"/>
<dbReference type="PANTHER" id="PTHR19282">
    <property type="entry name" value="TETRASPANIN"/>
    <property type="match status" value="1"/>
</dbReference>
<dbReference type="Proteomes" id="UP000675881">
    <property type="component" value="Chromosome 2"/>
</dbReference>
<dbReference type="InterPro" id="IPR018499">
    <property type="entry name" value="Tetraspanin/Peripherin"/>
</dbReference>
<proteinExistence type="predicted"/>
<dbReference type="GO" id="GO:0005886">
    <property type="term" value="C:plasma membrane"/>
    <property type="evidence" value="ECO:0007669"/>
    <property type="project" value="TreeGrafter"/>
</dbReference>